<name>A0A2P2MZM2_RHIMU</name>
<sequence>MTSKISLNSMMTQEKCADTPNFSTYDAFLCMQQTIS</sequence>
<accession>A0A2P2MZM2</accession>
<dbReference type="EMBL" id="GGEC01055186">
    <property type="protein sequence ID" value="MBX35670.1"/>
    <property type="molecule type" value="Transcribed_RNA"/>
</dbReference>
<dbReference type="AlphaFoldDB" id="A0A2P2MZM2"/>
<protein>
    <submittedName>
        <fullName evidence="1">Uncharacterized protein</fullName>
    </submittedName>
</protein>
<evidence type="ECO:0000313" key="1">
    <source>
        <dbReference type="EMBL" id="MBX35670.1"/>
    </source>
</evidence>
<proteinExistence type="predicted"/>
<organism evidence="1">
    <name type="scientific">Rhizophora mucronata</name>
    <name type="common">Asiatic mangrove</name>
    <dbReference type="NCBI Taxonomy" id="61149"/>
    <lineage>
        <taxon>Eukaryota</taxon>
        <taxon>Viridiplantae</taxon>
        <taxon>Streptophyta</taxon>
        <taxon>Embryophyta</taxon>
        <taxon>Tracheophyta</taxon>
        <taxon>Spermatophyta</taxon>
        <taxon>Magnoliopsida</taxon>
        <taxon>eudicotyledons</taxon>
        <taxon>Gunneridae</taxon>
        <taxon>Pentapetalae</taxon>
        <taxon>rosids</taxon>
        <taxon>fabids</taxon>
        <taxon>Malpighiales</taxon>
        <taxon>Rhizophoraceae</taxon>
        <taxon>Rhizophora</taxon>
    </lineage>
</organism>
<reference evidence="1" key="1">
    <citation type="submission" date="2018-02" db="EMBL/GenBank/DDBJ databases">
        <title>Rhizophora mucronata_Transcriptome.</title>
        <authorList>
            <person name="Meera S.P."/>
            <person name="Sreeshan A."/>
            <person name="Augustine A."/>
        </authorList>
    </citation>
    <scope>NUCLEOTIDE SEQUENCE</scope>
    <source>
        <tissue evidence="1">Leaf</tissue>
    </source>
</reference>